<accession>A0AAN7GMB2</accession>
<dbReference type="Proteomes" id="UP001345219">
    <property type="component" value="Chromosome 19"/>
</dbReference>
<evidence type="ECO:0000313" key="3">
    <source>
        <dbReference type="Proteomes" id="UP001345219"/>
    </source>
</evidence>
<feature type="region of interest" description="Disordered" evidence="1">
    <location>
        <begin position="28"/>
        <end position="68"/>
    </location>
</feature>
<name>A0AAN7GMB2_9MYRT</name>
<evidence type="ECO:0000313" key="2">
    <source>
        <dbReference type="EMBL" id="KAK4741797.1"/>
    </source>
</evidence>
<reference evidence="2 3" key="1">
    <citation type="journal article" date="2023" name="Hortic Res">
        <title>Pangenome of water caltrop reveals structural variations and asymmetric subgenome divergence after allopolyploidization.</title>
        <authorList>
            <person name="Zhang X."/>
            <person name="Chen Y."/>
            <person name="Wang L."/>
            <person name="Yuan Y."/>
            <person name="Fang M."/>
            <person name="Shi L."/>
            <person name="Lu R."/>
            <person name="Comes H.P."/>
            <person name="Ma Y."/>
            <person name="Chen Y."/>
            <person name="Huang G."/>
            <person name="Zhou Y."/>
            <person name="Zheng Z."/>
            <person name="Qiu Y."/>
        </authorList>
    </citation>
    <scope>NUCLEOTIDE SEQUENCE [LARGE SCALE GENOMIC DNA]</scope>
    <source>
        <tissue evidence="2">Roots</tissue>
    </source>
</reference>
<dbReference type="EMBL" id="JAXIOK010000024">
    <property type="protein sequence ID" value="KAK4741797.1"/>
    <property type="molecule type" value="Genomic_DNA"/>
</dbReference>
<organism evidence="2 3">
    <name type="scientific">Trapa incisa</name>
    <dbReference type="NCBI Taxonomy" id="236973"/>
    <lineage>
        <taxon>Eukaryota</taxon>
        <taxon>Viridiplantae</taxon>
        <taxon>Streptophyta</taxon>
        <taxon>Embryophyta</taxon>
        <taxon>Tracheophyta</taxon>
        <taxon>Spermatophyta</taxon>
        <taxon>Magnoliopsida</taxon>
        <taxon>eudicotyledons</taxon>
        <taxon>Gunneridae</taxon>
        <taxon>Pentapetalae</taxon>
        <taxon>rosids</taxon>
        <taxon>malvids</taxon>
        <taxon>Myrtales</taxon>
        <taxon>Lythraceae</taxon>
        <taxon>Trapa</taxon>
    </lineage>
</organism>
<keyword evidence="3" id="KW-1185">Reference proteome</keyword>
<comment type="caution">
    <text evidence="2">The sequence shown here is derived from an EMBL/GenBank/DDBJ whole genome shotgun (WGS) entry which is preliminary data.</text>
</comment>
<gene>
    <name evidence="2" type="ORF">SAY87_025385</name>
</gene>
<feature type="compositionally biased region" description="Basic and acidic residues" evidence="1">
    <location>
        <begin position="40"/>
        <end position="56"/>
    </location>
</feature>
<sequence>MGDDVEASKLLRSKTIILRNAETLEDLGWGKADGASNPKTTKEEGGRRYHKGDPSRVMELMKLQRDYQ</sequence>
<proteinExistence type="predicted"/>
<evidence type="ECO:0000256" key="1">
    <source>
        <dbReference type="SAM" id="MobiDB-lite"/>
    </source>
</evidence>
<protein>
    <submittedName>
        <fullName evidence="2">Uncharacterized protein</fullName>
    </submittedName>
</protein>
<dbReference type="AlphaFoldDB" id="A0AAN7GMB2"/>